<evidence type="ECO:0000256" key="10">
    <source>
        <dbReference type="ARBA" id="ARBA00022692"/>
    </source>
</evidence>
<comment type="caution">
    <text evidence="25">The sequence shown here is derived from an EMBL/GenBank/DDBJ whole genome shotgun (WGS) entry which is preliminary data.</text>
</comment>
<evidence type="ECO:0000256" key="2">
    <source>
        <dbReference type="ARBA" id="ARBA00004479"/>
    </source>
</evidence>
<keyword evidence="5" id="KW-1003">Cell membrane</keyword>
<comment type="subcellular location">
    <subcellularLocation>
        <location evidence="1">Cell membrane</location>
        <topology evidence="1">Single-pass membrane protein</topology>
    </subcellularLocation>
    <subcellularLocation>
        <location evidence="2">Membrane</location>
        <topology evidence="2">Single-pass type I membrane protein</topology>
    </subcellularLocation>
</comment>
<dbReference type="PANTHER" id="PTHR27008:SF596">
    <property type="entry name" value="OS02G0215500 PROTEIN"/>
    <property type="match status" value="1"/>
</dbReference>
<dbReference type="PROSITE" id="PS00108">
    <property type="entry name" value="PROTEIN_KINASE_ST"/>
    <property type="match status" value="1"/>
</dbReference>
<dbReference type="Gene3D" id="1.10.510.10">
    <property type="entry name" value="Transferase(Phosphotransferase) domain 1"/>
    <property type="match status" value="1"/>
</dbReference>
<organism evidence="25 26">
    <name type="scientific">Rubus argutus</name>
    <name type="common">Southern blackberry</name>
    <dbReference type="NCBI Taxonomy" id="59490"/>
    <lineage>
        <taxon>Eukaryota</taxon>
        <taxon>Viridiplantae</taxon>
        <taxon>Streptophyta</taxon>
        <taxon>Embryophyta</taxon>
        <taxon>Tracheophyta</taxon>
        <taxon>Spermatophyta</taxon>
        <taxon>Magnoliopsida</taxon>
        <taxon>eudicotyledons</taxon>
        <taxon>Gunneridae</taxon>
        <taxon>Pentapetalae</taxon>
        <taxon>rosids</taxon>
        <taxon>fabids</taxon>
        <taxon>Rosales</taxon>
        <taxon>Rosaceae</taxon>
        <taxon>Rosoideae</taxon>
        <taxon>Rosoideae incertae sedis</taxon>
        <taxon>Rubus</taxon>
    </lineage>
</organism>
<dbReference type="Pfam" id="PF00560">
    <property type="entry name" value="LRR_1"/>
    <property type="match status" value="3"/>
</dbReference>
<evidence type="ECO:0000256" key="6">
    <source>
        <dbReference type="ARBA" id="ARBA00022527"/>
    </source>
</evidence>
<dbReference type="InterPro" id="IPR003591">
    <property type="entry name" value="Leu-rich_rpt_typical-subtyp"/>
</dbReference>
<evidence type="ECO:0000256" key="11">
    <source>
        <dbReference type="ARBA" id="ARBA00022729"/>
    </source>
</evidence>
<proteinExistence type="inferred from homology"/>
<gene>
    <name evidence="25" type="ORF">M0R45_037527</name>
</gene>
<keyword evidence="16 23" id="KW-1133">Transmembrane helix</keyword>
<dbReference type="InterPro" id="IPR008271">
    <property type="entry name" value="Ser/Thr_kinase_AS"/>
</dbReference>
<keyword evidence="14" id="KW-0418">Kinase</keyword>
<evidence type="ECO:0000256" key="17">
    <source>
        <dbReference type="ARBA" id="ARBA00023136"/>
    </source>
</evidence>
<evidence type="ECO:0000256" key="1">
    <source>
        <dbReference type="ARBA" id="ARBA00004162"/>
    </source>
</evidence>
<dbReference type="SMART" id="SM00220">
    <property type="entry name" value="S_TKc"/>
    <property type="match status" value="1"/>
</dbReference>
<keyword evidence="15 22" id="KW-0067">ATP-binding</keyword>
<evidence type="ECO:0000256" key="18">
    <source>
        <dbReference type="ARBA" id="ARBA00023170"/>
    </source>
</evidence>
<feature type="transmembrane region" description="Helical" evidence="23">
    <location>
        <begin position="670"/>
        <end position="692"/>
    </location>
</feature>
<keyword evidence="11" id="KW-0732">Signal</keyword>
<keyword evidence="18" id="KW-0675">Receptor</keyword>
<dbReference type="AlphaFoldDB" id="A0AAW1W4E5"/>
<evidence type="ECO:0000256" key="20">
    <source>
        <dbReference type="ARBA" id="ARBA00047899"/>
    </source>
</evidence>
<comment type="similarity">
    <text evidence="3">Belongs to the protein kinase superfamily. Ser/Thr protein kinase family.</text>
</comment>
<dbReference type="InterPro" id="IPR032675">
    <property type="entry name" value="LRR_dom_sf"/>
</dbReference>
<keyword evidence="17 23" id="KW-0472">Membrane</keyword>
<keyword evidence="6" id="KW-0723">Serine/threonine-protein kinase</keyword>
<dbReference type="GO" id="GO:0005886">
    <property type="term" value="C:plasma membrane"/>
    <property type="evidence" value="ECO:0007669"/>
    <property type="project" value="UniProtKB-SubCell"/>
</dbReference>
<dbReference type="InterPro" id="IPR011009">
    <property type="entry name" value="Kinase-like_dom_sf"/>
</dbReference>
<keyword evidence="9" id="KW-0808">Transferase</keyword>
<evidence type="ECO:0000256" key="14">
    <source>
        <dbReference type="ARBA" id="ARBA00022777"/>
    </source>
</evidence>
<dbReference type="SUPFAM" id="SSF52058">
    <property type="entry name" value="L domain-like"/>
    <property type="match status" value="2"/>
</dbReference>
<comment type="catalytic activity">
    <reaction evidence="21">
        <text>L-seryl-[protein] + ATP = O-phospho-L-seryl-[protein] + ADP + H(+)</text>
        <dbReference type="Rhea" id="RHEA:17989"/>
        <dbReference type="Rhea" id="RHEA-COMP:9863"/>
        <dbReference type="Rhea" id="RHEA-COMP:11604"/>
        <dbReference type="ChEBI" id="CHEBI:15378"/>
        <dbReference type="ChEBI" id="CHEBI:29999"/>
        <dbReference type="ChEBI" id="CHEBI:30616"/>
        <dbReference type="ChEBI" id="CHEBI:83421"/>
        <dbReference type="ChEBI" id="CHEBI:456216"/>
        <dbReference type="EC" id="2.7.11.1"/>
    </reaction>
</comment>
<dbReference type="Gene3D" id="3.30.200.20">
    <property type="entry name" value="Phosphorylase Kinase, domain 1"/>
    <property type="match status" value="1"/>
</dbReference>
<keyword evidence="7" id="KW-0597">Phosphoprotein</keyword>
<reference evidence="25 26" key="1">
    <citation type="journal article" date="2023" name="G3 (Bethesda)">
        <title>A chromosome-length genome assembly and annotation of blackberry (Rubus argutus, cv. 'Hillquist').</title>
        <authorList>
            <person name="Bruna T."/>
            <person name="Aryal R."/>
            <person name="Dudchenko O."/>
            <person name="Sargent D.J."/>
            <person name="Mead D."/>
            <person name="Buti M."/>
            <person name="Cavallini A."/>
            <person name="Hytonen T."/>
            <person name="Andres J."/>
            <person name="Pham M."/>
            <person name="Weisz D."/>
            <person name="Mascagni F."/>
            <person name="Usai G."/>
            <person name="Natali L."/>
            <person name="Bassil N."/>
            <person name="Fernandez G.E."/>
            <person name="Lomsadze A."/>
            <person name="Armour M."/>
            <person name="Olukolu B."/>
            <person name="Poorten T."/>
            <person name="Britton C."/>
            <person name="Davik J."/>
            <person name="Ashrafi H."/>
            <person name="Aiden E.L."/>
            <person name="Borodovsky M."/>
            <person name="Worthington M."/>
        </authorList>
    </citation>
    <scope>NUCLEOTIDE SEQUENCE [LARGE SCALE GENOMIC DNA]</scope>
    <source>
        <strain evidence="25">PI 553951</strain>
    </source>
</reference>
<evidence type="ECO:0000313" key="25">
    <source>
        <dbReference type="EMBL" id="KAK9913718.1"/>
    </source>
</evidence>
<dbReference type="FunFam" id="3.80.10.10:FF:000288">
    <property type="entry name" value="LRR receptor-like serine/threonine-protein kinase EFR"/>
    <property type="match status" value="1"/>
</dbReference>
<keyword evidence="12" id="KW-0677">Repeat</keyword>
<evidence type="ECO:0000256" key="7">
    <source>
        <dbReference type="ARBA" id="ARBA00022553"/>
    </source>
</evidence>
<dbReference type="InterPro" id="IPR013210">
    <property type="entry name" value="LRR_N_plant-typ"/>
</dbReference>
<evidence type="ECO:0000256" key="22">
    <source>
        <dbReference type="PROSITE-ProRule" id="PRU10141"/>
    </source>
</evidence>
<keyword evidence="13 22" id="KW-0547">Nucleotide-binding</keyword>
<dbReference type="GO" id="GO:0005524">
    <property type="term" value="F:ATP binding"/>
    <property type="evidence" value="ECO:0007669"/>
    <property type="project" value="UniProtKB-UniRule"/>
</dbReference>
<dbReference type="FunFam" id="3.80.10.10:FF:000041">
    <property type="entry name" value="LRR receptor-like serine/threonine-protein kinase ERECTA"/>
    <property type="match status" value="2"/>
</dbReference>
<dbReference type="PANTHER" id="PTHR27008">
    <property type="entry name" value="OS04G0122200 PROTEIN"/>
    <property type="match status" value="1"/>
</dbReference>
<evidence type="ECO:0000256" key="8">
    <source>
        <dbReference type="ARBA" id="ARBA00022614"/>
    </source>
</evidence>
<dbReference type="CDD" id="cd14066">
    <property type="entry name" value="STKc_IRAK"/>
    <property type="match status" value="1"/>
</dbReference>
<dbReference type="Pfam" id="PF13855">
    <property type="entry name" value="LRR_8"/>
    <property type="match status" value="3"/>
</dbReference>
<dbReference type="InterPro" id="IPR001611">
    <property type="entry name" value="Leu-rich_rpt"/>
</dbReference>
<evidence type="ECO:0000256" key="23">
    <source>
        <dbReference type="SAM" id="Phobius"/>
    </source>
</evidence>
<keyword evidence="26" id="KW-1185">Reference proteome</keyword>
<dbReference type="Proteomes" id="UP001457282">
    <property type="component" value="Unassembled WGS sequence"/>
</dbReference>
<dbReference type="SUPFAM" id="SSF56112">
    <property type="entry name" value="Protein kinase-like (PK-like)"/>
    <property type="match status" value="1"/>
</dbReference>
<protein>
    <recommendedName>
        <fullName evidence="4">non-specific serine/threonine protein kinase</fullName>
        <ecNumber evidence="4">2.7.11.1</ecNumber>
    </recommendedName>
</protein>
<dbReference type="PROSITE" id="PS00107">
    <property type="entry name" value="PROTEIN_KINASE_ATP"/>
    <property type="match status" value="1"/>
</dbReference>
<dbReference type="EC" id="2.7.11.1" evidence="4"/>
<comment type="catalytic activity">
    <reaction evidence="20">
        <text>L-threonyl-[protein] + ATP = O-phospho-L-threonyl-[protein] + ADP + H(+)</text>
        <dbReference type="Rhea" id="RHEA:46608"/>
        <dbReference type="Rhea" id="RHEA-COMP:11060"/>
        <dbReference type="Rhea" id="RHEA-COMP:11605"/>
        <dbReference type="ChEBI" id="CHEBI:15378"/>
        <dbReference type="ChEBI" id="CHEBI:30013"/>
        <dbReference type="ChEBI" id="CHEBI:30616"/>
        <dbReference type="ChEBI" id="CHEBI:61977"/>
        <dbReference type="ChEBI" id="CHEBI:456216"/>
        <dbReference type="EC" id="2.7.11.1"/>
    </reaction>
</comment>
<name>A0AAW1W4E5_RUBAR</name>
<evidence type="ECO:0000256" key="9">
    <source>
        <dbReference type="ARBA" id="ARBA00022679"/>
    </source>
</evidence>
<evidence type="ECO:0000256" key="4">
    <source>
        <dbReference type="ARBA" id="ARBA00012513"/>
    </source>
</evidence>
<dbReference type="EMBL" id="JBEDUW010000007">
    <property type="protein sequence ID" value="KAK9913718.1"/>
    <property type="molecule type" value="Genomic_DNA"/>
</dbReference>
<evidence type="ECO:0000256" key="16">
    <source>
        <dbReference type="ARBA" id="ARBA00022989"/>
    </source>
</evidence>
<evidence type="ECO:0000256" key="3">
    <source>
        <dbReference type="ARBA" id="ARBA00008684"/>
    </source>
</evidence>
<dbReference type="InterPro" id="IPR051809">
    <property type="entry name" value="Plant_receptor-like_S/T_kinase"/>
</dbReference>
<feature type="domain" description="Protein kinase" evidence="24">
    <location>
        <begin position="726"/>
        <end position="1021"/>
    </location>
</feature>
<keyword evidence="19" id="KW-0325">Glycoprotein</keyword>
<sequence>MRMMNCSLSFLQLLLLSHLICIFIILLCVTTITTTSVSGNESDRLSLLDFKNHFLAGATSGALSSWNDSVHFCQWQGVVCSHRHLQRVTGLSLSGEGLSGSVPPSIGNLTFLRRLKLSSNKLHGTIPKEISHLPRLEHLDLSANSLSGAAIPLELTNCTSLKNITFHHNNFSGEIPFQVGFMLKLQELWLGYNGLTGIIPSSIGNLTSLYLLSLRRNSLEGGIPHEIGQLKKGMRLIELTENYMSGTIPSSFCNLSSLQQIRLISNNFSGNLMPNLGFCFPNLQKIGLGMNQFTGTIPASLPNISGLELFDVAVNRLSGRVPDNIGVLKNIYWFSINNNNLGSGEPGGDDLRFLTSLTNLSRLSLLSIGVNNFGAALPTSIVNLSTELSILSIAQNQIHGSIPAGVSNLFNLRTLDLCSNQLTGVIPSSIGKFKKLSQLCLGGNMMSGPVPSSLGNLTQLIFLSLAGNNLNDSIPSSLANCKNMETMDLAGNKLTGNIPHHFFGLFDRILFLYLYQNSLTGILGADVGNLKSLGELDISDNRLSGQIPSELGNCLKLEVLSLAGNFFQGSIPSSLSSLKSIRQLNLSRNNLSGMIPKDLQDLLGLRNLNLSFNQLEGEVPTKGVFSNASEISLVGNRNQKLCGGVPQLKLPACTSLKSLRRKMNRLPLKYIMAIVISGIVILSSMILIIIYWKKRNPRSLKSLLPSLETERFRVSYQQLHRATQGFSPSNLIGEGSFGFVYKGILSQDEPPVAVKVLNLQRSGASRSFVAECEALRRIRHRNLLKILTSCSTLDPKGNDFMALVFEFMPNGSLESWMHASVQHEHQTQKLSARQRLDIAIDVASGLDYLHHHCETPIIHCDLKPSNVLLDENFTAHLGDFGLAKLLPEATTNFATSSATIKGSIGYIPPEYGMGGEASTFGDVYSFGIILLEMVTGKRPTDNMFKDGLDLHGFCKMAYPERVGAIVDPFLLNDEARELMITRKQLVQCLASIMEVGLACSAELRTQRIDIDDALTKLHQTKQVSANW</sequence>
<dbReference type="InterPro" id="IPR017441">
    <property type="entry name" value="Protein_kinase_ATP_BS"/>
</dbReference>
<evidence type="ECO:0000256" key="5">
    <source>
        <dbReference type="ARBA" id="ARBA00022475"/>
    </source>
</evidence>
<evidence type="ECO:0000256" key="15">
    <source>
        <dbReference type="ARBA" id="ARBA00022840"/>
    </source>
</evidence>
<evidence type="ECO:0000256" key="19">
    <source>
        <dbReference type="ARBA" id="ARBA00023180"/>
    </source>
</evidence>
<dbReference type="Gene3D" id="3.80.10.10">
    <property type="entry name" value="Ribonuclease Inhibitor"/>
    <property type="match status" value="4"/>
</dbReference>
<dbReference type="FunFam" id="1.10.510.10:FF:000358">
    <property type="entry name" value="Putative leucine-rich repeat receptor-like serine/threonine-protein kinase"/>
    <property type="match status" value="1"/>
</dbReference>
<keyword evidence="10 23" id="KW-0812">Transmembrane</keyword>
<evidence type="ECO:0000256" key="21">
    <source>
        <dbReference type="ARBA" id="ARBA00048679"/>
    </source>
</evidence>
<dbReference type="FunFam" id="3.30.200.20:FF:000432">
    <property type="entry name" value="LRR receptor-like serine/threonine-protein kinase EFR"/>
    <property type="match status" value="1"/>
</dbReference>
<dbReference type="PROSITE" id="PS50011">
    <property type="entry name" value="PROTEIN_KINASE_DOM"/>
    <property type="match status" value="1"/>
</dbReference>
<evidence type="ECO:0000259" key="24">
    <source>
        <dbReference type="PROSITE" id="PS50011"/>
    </source>
</evidence>
<dbReference type="GO" id="GO:0004674">
    <property type="term" value="F:protein serine/threonine kinase activity"/>
    <property type="evidence" value="ECO:0007669"/>
    <property type="project" value="UniProtKB-KW"/>
</dbReference>
<dbReference type="Pfam" id="PF08263">
    <property type="entry name" value="LRRNT_2"/>
    <property type="match status" value="1"/>
</dbReference>
<evidence type="ECO:0000256" key="12">
    <source>
        <dbReference type="ARBA" id="ARBA00022737"/>
    </source>
</evidence>
<evidence type="ECO:0000256" key="13">
    <source>
        <dbReference type="ARBA" id="ARBA00022741"/>
    </source>
</evidence>
<keyword evidence="8" id="KW-0433">Leucine-rich repeat</keyword>
<evidence type="ECO:0000313" key="26">
    <source>
        <dbReference type="Proteomes" id="UP001457282"/>
    </source>
</evidence>
<dbReference type="Pfam" id="PF00069">
    <property type="entry name" value="Pkinase"/>
    <property type="match status" value="1"/>
</dbReference>
<dbReference type="InterPro" id="IPR000719">
    <property type="entry name" value="Prot_kinase_dom"/>
</dbReference>
<feature type="binding site" evidence="22">
    <location>
        <position position="755"/>
    </location>
    <ligand>
        <name>ATP</name>
        <dbReference type="ChEBI" id="CHEBI:30616"/>
    </ligand>
</feature>
<accession>A0AAW1W4E5</accession>
<dbReference type="SMART" id="SM00369">
    <property type="entry name" value="LRR_TYP"/>
    <property type="match status" value="9"/>
</dbReference>